<dbReference type="EMBL" id="QEAP01000320">
    <property type="protein sequence ID" value="TPX69219.1"/>
    <property type="molecule type" value="Genomic_DNA"/>
</dbReference>
<dbReference type="GO" id="GO:0005509">
    <property type="term" value="F:calcium ion binding"/>
    <property type="evidence" value="ECO:0007669"/>
    <property type="project" value="InterPro"/>
</dbReference>
<dbReference type="Proteomes" id="UP000320333">
    <property type="component" value="Unassembled WGS sequence"/>
</dbReference>
<keyword evidence="3" id="KW-0479">Metal-binding</keyword>
<dbReference type="SUPFAM" id="SSF63887">
    <property type="entry name" value="P-domain of calnexin/calreticulin"/>
    <property type="match status" value="1"/>
</dbReference>
<name>A0A507EYU8_9FUNG</name>
<dbReference type="Pfam" id="PF00262">
    <property type="entry name" value="Calreticulin"/>
    <property type="match status" value="2"/>
</dbReference>
<protein>
    <recommendedName>
        <fullName evidence="16">Calreticulin</fullName>
    </recommendedName>
</protein>
<dbReference type="GO" id="GO:0006457">
    <property type="term" value="P:protein folding"/>
    <property type="evidence" value="ECO:0007669"/>
    <property type="project" value="InterPro"/>
</dbReference>
<keyword evidence="6" id="KW-0677">Repeat</keyword>
<evidence type="ECO:0008006" key="16">
    <source>
        <dbReference type="Google" id="ProtNLM"/>
    </source>
</evidence>
<keyword evidence="10 12" id="KW-0143">Chaperone</keyword>
<dbReference type="FunFam" id="2.10.250.10:FF:000002">
    <property type="entry name" value="Calreticulin"/>
    <property type="match status" value="1"/>
</dbReference>
<dbReference type="SUPFAM" id="SSF49899">
    <property type="entry name" value="Concanavalin A-like lectins/glucanases"/>
    <property type="match status" value="1"/>
</dbReference>
<dbReference type="STRING" id="246404.A0A507EYU8"/>
<evidence type="ECO:0000256" key="2">
    <source>
        <dbReference type="ARBA" id="ARBA00010983"/>
    </source>
</evidence>
<feature type="compositionally biased region" description="Basic and acidic residues" evidence="13">
    <location>
        <begin position="577"/>
        <end position="608"/>
    </location>
</feature>
<comment type="caution">
    <text evidence="14">The sequence shown here is derived from an EMBL/GenBank/DDBJ whole genome shotgun (WGS) entry which is preliminary data.</text>
</comment>
<dbReference type="Gene3D" id="2.10.250.10">
    <property type="entry name" value="Calreticulin/calnexin, P domain"/>
    <property type="match status" value="1"/>
</dbReference>
<evidence type="ECO:0000256" key="8">
    <source>
        <dbReference type="ARBA" id="ARBA00022833"/>
    </source>
</evidence>
<keyword evidence="9" id="KW-0106">Calcium</keyword>
<comment type="subcellular location">
    <subcellularLocation>
        <location evidence="1">Endoplasmic reticulum lumen</location>
    </subcellularLocation>
</comment>
<evidence type="ECO:0000313" key="14">
    <source>
        <dbReference type="EMBL" id="TPX69219.1"/>
    </source>
</evidence>
<evidence type="ECO:0000256" key="12">
    <source>
        <dbReference type="RuleBase" id="RU362126"/>
    </source>
</evidence>
<proteinExistence type="inferred from homology"/>
<feature type="transmembrane region" description="Helical" evidence="12">
    <location>
        <begin position="36"/>
        <end position="56"/>
    </location>
</feature>
<keyword evidence="5" id="KW-0430">Lectin</keyword>
<keyword evidence="8" id="KW-0862">Zinc</keyword>
<dbReference type="PANTHER" id="PTHR11073:SF2">
    <property type="entry name" value="CALRETICULIN"/>
    <property type="match status" value="1"/>
</dbReference>
<evidence type="ECO:0000256" key="4">
    <source>
        <dbReference type="ARBA" id="ARBA00022729"/>
    </source>
</evidence>
<dbReference type="GO" id="GO:0051082">
    <property type="term" value="F:unfolded protein binding"/>
    <property type="evidence" value="ECO:0007669"/>
    <property type="project" value="InterPro"/>
</dbReference>
<evidence type="ECO:0000256" key="10">
    <source>
        <dbReference type="ARBA" id="ARBA00023186"/>
    </source>
</evidence>
<feature type="region of interest" description="Disordered" evidence="13">
    <location>
        <begin position="434"/>
        <end position="480"/>
    </location>
</feature>
<evidence type="ECO:0000256" key="1">
    <source>
        <dbReference type="ARBA" id="ARBA00004319"/>
    </source>
</evidence>
<feature type="compositionally biased region" description="Acidic residues" evidence="13">
    <location>
        <begin position="609"/>
        <end position="622"/>
    </location>
</feature>
<evidence type="ECO:0000256" key="11">
    <source>
        <dbReference type="PIRSR" id="PIRSR601580-3"/>
    </source>
</evidence>
<dbReference type="GO" id="GO:0030246">
    <property type="term" value="F:carbohydrate binding"/>
    <property type="evidence" value="ECO:0007669"/>
    <property type="project" value="UniProtKB-KW"/>
</dbReference>
<dbReference type="InterPro" id="IPR001580">
    <property type="entry name" value="Calret/calnex"/>
</dbReference>
<evidence type="ECO:0000256" key="6">
    <source>
        <dbReference type="ARBA" id="ARBA00022737"/>
    </source>
</evidence>
<dbReference type="InterPro" id="IPR013320">
    <property type="entry name" value="ConA-like_dom_sf"/>
</dbReference>
<dbReference type="OrthoDB" id="1938156at2759"/>
<evidence type="ECO:0000256" key="7">
    <source>
        <dbReference type="ARBA" id="ARBA00022824"/>
    </source>
</evidence>
<feature type="region of interest" description="Disordered" evidence="13">
    <location>
        <begin position="577"/>
        <end position="622"/>
    </location>
</feature>
<comment type="similarity">
    <text evidence="2 12">Belongs to the calreticulin family.</text>
</comment>
<keyword evidence="12" id="KW-0812">Transmembrane</keyword>
<keyword evidence="11" id="KW-1015">Disulfide bond</keyword>
<dbReference type="InterPro" id="IPR018124">
    <property type="entry name" value="Calret/calnex_CS"/>
</dbReference>
<dbReference type="Gene3D" id="2.60.120.200">
    <property type="match status" value="1"/>
</dbReference>
<gene>
    <name evidence="14" type="ORF">CcCBS67573_g06893</name>
</gene>
<organism evidence="14 15">
    <name type="scientific">Chytriomyces confervae</name>
    <dbReference type="NCBI Taxonomy" id="246404"/>
    <lineage>
        <taxon>Eukaryota</taxon>
        <taxon>Fungi</taxon>
        <taxon>Fungi incertae sedis</taxon>
        <taxon>Chytridiomycota</taxon>
        <taxon>Chytridiomycota incertae sedis</taxon>
        <taxon>Chytridiomycetes</taxon>
        <taxon>Chytridiales</taxon>
        <taxon>Chytriomycetaceae</taxon>
        <taxon>Chytriomyces</taxon>
    </lineage>
</organism>
<keyword evidence="12" id="KW-1133">Transmembrane helix</keyword>
<accession>A0A507EYU8</accession>
<dbReference type="PROSITE" id="PS00805">
    <property type="entry name" value="CALRETICULIN_REPEAT"/>
    <property type="match status" value="1"/>
</dbReference>
<feature type="transmembrane region" description="Helical" evidence="12">
    <location>
        <begin position="225"/>
        <end position="248"/>
    </location>
</feature>
<evidence type="ECO:0000256" key="13">
    <source>
        <dbReference type="SAM" id="MobiDB-lite"/>
    </source>
</evidence>
<keyword evidence="7 12" id="KW-0256">Endoplasmic reticulum</keyword>
<dbReference type="AlphaFoldDB" id="A0A507EYU8"/>
<evidence type="ECO:0000256" key="5">
    <source>
        <dbReference type="ARBA" id="ARBA00022734"/>
    </source>
</evidence>
<evidence type="ECO:0000256" key="3">
    <source>
        <dbReference type="ARBA" id="ARBA00022723"/>
    </source>
</evidence>
<keyword evidence="15" id="KW-1185">Reference proteome</keyword>
<dbReference type="PROSITE" id="PS00803">
    <property type="entry name" value="CALRETICULIN_1"/>
    <property type="match status" value="1"/>
</dbReference>
<dbReference type="GO" id="GO:0036503">
    <property type="term" value="P:ERAD pathway"/>
    <property type="evidence" value="ECO:0007669"/>
    <property type="project" value="TreeGrafter"/>
</dbReference>
<dbReference type="GO" id="GO:0005788">
    <property type="term" value="C:endoplasmic reticulum lumen"/>
    <property type="evidence" value="ECO:0007669"/>
    <property type="project" value="UniProtKB-SubCell"/>
</dbReference>
<dbReference type="PRINTS" id="PR00626">
    <property type="entry name" value="CALRETICULIN"/>
</dbReference>
<dbReference type="GO" id="GO:0005789">
    <property type="term" value="C:endoplasmic reticulum membrane"/>
    <property type="evidence" value="ECO:0007669"/>
    <property type="project" value="TreeGrafter"/>
</dbReference>
<keyword evidence="12" id="KW-0472">Membrane</keyword>
<evidence type="ECO:0000313" key="15">
    <source>
        <dbReference type="Proteomes" id="UP000320333"/>
    </source>
</evidence>
<dbReference type="PROSITE" id="PS00804">
    <property type="entry name" value="CALRETICULIN_2"/>
    <property type="match status" value="1"/>
</dbReference>
<reference evidence="14 15" key="1">
    <citation type="journal article" date="2019" name="Sci. Rep.">
        <title>Comparative genomics of chytrid fungi reveal insights into the obligate biotrophic and pathogenic lifestyle of Synchytrium endobioticum.</title>
        <authorList>
            <person name="van de Vossenberg B.T.L.H."/>
            <person name="Warris S."/>
            <person name="Nguyen H.D.T."/>
            <person name="van Gent-Pelzer M.P.E."/>
            <person name="Joly D.L."/>
            <person name="van de Geest H.C."/>
            <person name="Bonants P.J.M."/>
            <person name="Smith D.S."/>
            <person name="Levesque C.A."/>
            <person name="van der Lee T.A.J."/>
        </authorList>
    </citation>
    <scope>NUCLEOTIDE SEQUENCE [LARGE SCALE GENOMIC DNA]</scope>
    <source>
        <strain evidence="14 15">CBS 675.73</strain>
    </source>
</reference>
<dbReference type="PANTHER" id="PTHR11073">
    <property type="entry name" value="CALRETICULIN AND CALNEXIN"/>
    <property type="match status" value="1"/>
</dbReference>
<dbReference type="FunFam" id="2.60.120.200:FF:000018">
    <property type="entry name" value="Calreticulin 1b"/>
    <property type="match status" value="1"/>
</dbReference>
<evidence type="ECO:0000256" key="9">
    <source>
        <dbReference type="ARBA" id="ARBA00022837"/>
    </source>
</evidence>
<feature type="disulfide bond" evidence="11">
    <location>
        <begin position="330"/>
        <end position="361"/>
    </location>
</feature>
<dbReference type="InterPro" id="IPR009033">
    <property type="entry name" value="Calreticulin/calnexin_P_dom_sf"/>
</dbReference>
<keyword evidence="4" id="KW-0732">Signal</keyword>
<sequence length="622" mass="69612">MTRDTGHCKRPVDAVATVSETGGTVPRYQAPVAPPIAFVVLGFPCLLSLLSLEFVWRSTRFRPTKPSAGTDEFFDAKYKTKKNIWELSLEGDYFERCEIDPASAEMTAKWLVKLPIQRPELISNLSIPTEILDVLHLMPLLASLHCPTLEDSDGMALSECKSLKKLSISGVFIGEESPEQLVQQVVDMLKPTKIQEVAIYLPLQQLPPPASHPSSANEPHLNRDMVNFATIASTLLAALPLASATIYFQETFAGDKLPARWVQSESKDDYGKFKITAGKFFADSKASRGLQTSQDAKFYAMSAPLDKEFDNKGKDLVLQFTAKFEQNIDCGGGYIKLLPKFEAKTFNGDTPYSIMFGPDICGYDKKIHAIITYKGKNHLIKKTITPGSDQLTHQYTFVLHPDQTYSILLDGETKESGSILESWDLLPPKKIKDPNASKPSDWVDEAEISDPTDKKPANWDDIPATIVDPDAEKPEDWDDEMDGEWEAPKISNPEYKGEWVANKIPNPAYKGAWVHPEIDNPEFKEDTEIYAFKNSHVGFDLWQVKSGTIFDNIIVTDSLDEAKEFAKKTFDDLKDAEKEAKDKLDEKEKKEAEEKEKAEKKDDAKSADAEEVSADEDEHAEL</sequence>